<reference evidence="2" key="1">
    <citation type="submission" date="2021-02" db="EMBL/GenBank/DDBJ databases">
        <authorList>
            <person name="Nowell W R."/>
        </authorList>
    </citation>
    <scope>NUCLEOTIDE SEQUENCE</scope>
</reference>
<gene>
    <name evidence="2" type="ORF">EDS130_LOCUS33080</name>
</gene>
<proteinExistence type="predicted"/>
<dbReference type="EMBL" id="CAJNOJ010000260">
    <property type="protein sequence ID" value="CAF1347406.1"/>
    <property type="molecule type" value="Genomic_DNA"/>
</dbReference>
<feature type="compositionally biased region" description="Basic and acidic residues" evidence="1">
    <location>
        <begin position="17"/>
        <end position="27"/>
    </location>
</feature>
<feature type="region of interest" description="Disordered" evidence="1">
    <location>
        <begin position="1"/>
        <end position="27"/>
    </location>
</feature>
<evidence type="ECO:0000256" key="1">
    <source>
        <dbReference type="SAM" id="MobiDB-lite"/>
    </source>
</evidence>
<sequence length="354" mass="40709">MSKRTAVSIGASKRTKRLDSKYSVKPSDESMKKDTLFVWVDKNVNENQRIQTSIKQLELSFTRAIVTDDSQRCKQWLKKYSGDENIFLIVSNALLMKVLPHIHSLSAITRVYTYGPNRTGDDRWAKNYPKVRKMAPNIKQLVEAISMDLKDVQQRENMKIECVHQHLTRSIVSRDYEKKPTKDDKEGVRTGITNFQFILIDVTKNLNEHARAMLNALISMTPAAIRVFDDGLNINFQQLPDQPTFLFVSNAFAGTMDKKAKQFEGVYILTGDEDRVDHRTRFENSEDLIFQLADEIYRCYIKEADQYLNSGNSLTAEIKKQQANQVHSNVKRAYTSVCDHQAITYKFDDADGFA</sequence>
<protein>
    <submittedName>
        <fullName evidence="2">Uncharacterized protein</fullName>
    </submittedName>
</protein>
<organism evidence="2 3">
    <name type="scientific">Adineta ricciae</name>
    <name type="common">Rotifer</name>
    <dbReference type="NCBI Taxonomy" id="249248"/>
    <lineage>
        <taxon>Eukaryota</taxon>
        <taxon>Metazoa</taxon>
        <taxon>Spiralia</taxon>
        <taxon>Gnathifera</taxon>
        <taxon>Rotifera</taxon>
        <taxon>Eurotatoria</taxon>
        <taxon>Bdelloidea</taxon>
        <taxon>Adinetida</taxon>
        <taxon>Adinetidae</taxon>
        <taxon>Adineta</taxon>
    </lineage>
</organism>
<dbReference type="OrthoDB" id="9987559at2759"/>
<accession>A0A815H6H4</accession>
<dbReference type="AlphaFoldDB" id="A0A815H6H4"/>
<name>A0A815H6H4_ADIRI</name>
<evidence type="ECO:0000313" key="2">
    <source>
        <dbReference type="EMBL" id="CAF1347406.1"/>
    </source>
</evidence>
<evidence type="ECO:0000313" key="3">
    <source>
        <dbReference type="Proteomes" id="UP000663852"/>
    </source>
</evidence>
<dbReference type="Proteomes" id="UP000663852">
    <property type="component" value="Unassembled WGS sequence"/>
</dbReference>
<comment type="caution">
    <text evidence="2">The sequence shown here is derived from an EMBL/GenBank/DDBJ whole genome shotgun (WGS) entry which is preliminary data.</text>
</comment>